<reference evidence="2 3" key="1">
    <citation type="submission" date="2019-12" db="EMBL/GenBank/DDBJ databases">
        <authorList>
            <person name="Scholz U."/>
            <person name="Mascher M."/>
            <person name="Fiebig A."/>
        </authorList>
    </citation>
    <scope>NUCLEOTIDE SEQUENCE</scope>
</reference>
<dbReference type="AlphaFoldDB" id="A0A7I8IUW6"/>
<feature type="signal peptide" evidence="1">
    <location>
        <begin position="1"/>
        <end position="26"/>
    </location>
</feature>
<organism evidence="2">
    <name type="scientific">Spirodela intermedia</name>
    <name type="common">Intermediate duckweed</name>
    <dbReference type="NCBI Taxonomy" id="51605"/>
    <lineage>
        <taxon>Eukaryota</taxon>
        <taxon>Viridiplantae</taxon>
        <taxon>Streptophyta</taxon>
        <taxon>Embryophyta</taxon>
        <taxon>Tracheophyta</taxon>
        <taxon>Spermatophyta</taxon>
        <taxon>Magnoliopsida</taxon>
        <taxon>Liliopsida</taxon>
        <taxon>Araceae</taxon>
        <taxon>Lemnoideae</taxon>
        <taxon>Spirodela</taxon>
    </lineage>
</organism>
<accession>A0A7I8IUW6</accession>
<protein>
    <submittedName>
        <fullName evidence="2">Uncharacterized protein</fullName>
    </submittedName>
</protein>
<evidence type="ECO:0000313" key="3">
    <source>
        <dbReference type="Proteomes" id="UP001189122"/>
    </source>
</evidence>
<keyword evidence="3" id="KW-1185">Reference proteome</keyword>
<dbReference type="Proteomes" id="UP001189122">
    <property type="component" value="Unassembled WGS sequence"/>
</dbReference>
<dbReference type="EMBL" id="LR743593">
    <property type="protein sequence ID" value="CAA2621222.1"/>
    <property type="molecule type" value="Genomic_DNA"/>
</dbReference>
<dbReference type="EMBL" id="CACRZD030000006">
    <property type="protein sequence ID" value="CAA6660936.1"/>
    <property type="molecule type" value="Genomic_DNA"/>
</dbReference>
<proteinExistence type="predicted"/>
<evidence type="ECO:0000256" key="1">
    <source>
        <dbReference type="SAM" id="SignalP"/>
    </source>
</evidence>
<name>A0A7I8IUW6_SPIIN</name>
<feature type="chain" id="PRO_5029780547" evidence="1">
    <location>
        <begin position="27"/>
        <end position="124"/>
    </location>
</feature>
<keyword evidence="1" id="KW-0732">Signal</keyword>
<sequence length="124" mass="13800">MAAGRAMVVVFFAMLVAMAGVKIGEAIPCFDDCMGHCLPVKHASWEGCAGQCDQACRSLGLKGRQPHHGGRRRQSIAATEAEKRRSSLTRRYSLHLLRLPLFYVRSRMISKGRWLDPCSAWVVL</sequence>
<gene>
    <name evidence="2" type="ORF">SI7747_06007336</name>
</gene>
<evidence type="ECO:0000313" key="2">
    <source>
        <dbReference type="EMBL" id="CAA2621222.1"/>
    </source>
</evidence>